<name>A0ABQ3IRS8_9RHOB</name>
<evidence type="ECO:0008006" key="3">
    <source>
        <dbReference type="Google" id="ProtNLM"/>
    </source>
</evidence>
<dbReference type="Proteomes" id="UP000609802">
    <property type="component" value="Unassembled WGS sequence"/>
</dbReference>
<dbReference type="RefSeq" id="WP_191285406.1">
    <property type="nucleotide sequence ID" value="NZ_BNCH01000002.1"/>
</dbReference>
<protein>
    <recommendedName>
        <fullName evidence="3">Phosphoadenosine phosphosulfate reductase</fullName>
    </recommendedName>
</protein>
<dbReference type="EMBL" id="BNCH01000002">
    <property type="protein sequence ID" value="GHE92046.1"/>
    <property type="molecule type" value="Genomic_DNA"/>
</dbReference>
<accession>A0ABQ3IRS8</accession>
<keyword evidence="2" id="KW-1185">Reference proteome</keyword>
<proteinExistence type="predicted"/>
<evidence type="ECO:0000313" key="1">
    <source>
        <dbReference type="EMBL" id="GHE92046.1"/>
    </source>
</evidence>
<evidence type="ECO:0000313" key="2">
    <source>
        <dbReference type="Proteomes" id="UP000609802"/>
    </source>
</evidence>
<organism evidence="1 2">
    <name type="scientific">Aliiroseovarius zhejiangensis</name>
    <dbReference type="NCBI Taxonomy" id="1632025"/>
    <lineage>
        <taxon>Bacteria</taxon>
        <taxon>Pseudomonadati</taxon>
        <taxon>Pseudomonadota</taxon>
        <taxon>Alphaproteobacteria</taxon>
        <taxon>Rhodobacterales</taxon>
        <taxon>Paracoccaceae</taxon>
        <taxon>Aliiroseovarius</taxon>
    </lineage>
</organism>
<reference evidence="2" key="1">
    <citation type="journal article" date="2019" name="Int. J. Syst. Evol. Microbiol.">
        <title>The Global Catalogue of Microorganisms (GCM) 10K type strain sequencing project: providing services to taxonomists for standard genome sequencing and annotation.</title>
        <authorList>
            <consortium name="The Broad Institute Genomics Platform"/>
            <consortium name="The Broad Institute Genome Sequencing Center for Infectious Disease"/>
            <person name="Wu L."/>
            <person name="Ma J."/>
        </authorList>
    </citation>
    <scope>NUCLEOTIDE SEQUENCE [LARGE SCALE GENOMIC DNA]</scope>
    <source>
        <strain evidence="2">KCTC 42443</strain>
    </source>
</reference>
<comment type="caution">
    <text evidence="1">The sequence shown here is derived from an EMBL/GenBank/DDBJ whole genome shotgun (WGS) entry which is preliminary data.</text>
</comment>
<gene>
    <name evidence="1" type="ORF">GCM10016455_10080</name>
</gene>
<sequence length="318" mass="35815">MQDDPSTGETTTDSIITPDDPWLAELEELGDERGYFEQLGKEHSAILTDEGRTLLVTFETVRDIRDNSPLQEPQGWRLVRQNGWSNLCLLAHTDSWFRDPAVYGYFDRLIEDGFFEEFDKVVFLGAGMCGYAAAAFSVVAPEVTVIAIQPQATLDPAQAAFDTRFPKARHRDFTDRYAYAPDMVEMARDVFLLFDPAITEDTTHAAMFHGDHIHHISCRHFGDMLARALCDMGVTPDLITQAAKDALTPHNCHRALRQRRRYRPYLRNLLALAEARGGPLLVKRLATFVLSSVASHKQAPRFHRALLRAERALAQGSS</sequence>